<feature type="region of interest" description="Disordered" evidence="4">
    <location>
        <begin position="1"/>
        <end position="20"/>
    </location>
</feature>
<dbReference type="InterPro" id="IPR017585">
    <property type="entry name" value="SAF_FlgA"/>
</dbReference>
<dbReference type="AlphaFoldDB" id="A0A375I761"/>
<dbReference type="Pfam" id="PF17656">
    <property type="entry name" value="ChapFlgA_N"/>
    <property type="match status" value="1"/>
</dbReference>
<dbReference type="PANTHER" id="PTHR36307">
    <property type="entry name" value="FLAGELLA BASAL BODY P-RING FORMATION PROTEIN FLGA"/>
    <property type="match status" value="1"/>
</dbReference>
<comment type="subcellular location">
    <subcellularLocation>
        <location evidence="1">Periplasm</location>
    </subcellularLocation>
</comment>
<dbReference type="GO" id="GO:0044780">
    <property type="term" value="P:bacterial-type flagellum assembly"/>
    <property type="evidence" value="ECO:0007669"/>
    <property type="project" value="InterPro"/>
</dbReference>
<evidence type="ECO:0000256" key="2">
    <source>
        <dbReference type="ARBA" id="ARBA00022729"/>
    </source>
</evidence>
<dbReference type="InterPro" id="IPR039246">
    <property type="entry name" value="Flagellar_FlgA"/>
</dbReference>
<name>A0A375I761_9BURK</name>
<dbReference type="PANTHER" id="PTHR36307:SF1">
    <property type="entry name" value="FLAGELLA BASAL BODY P-RING FORMATION PROTEIN FLGA"/>
    <property type="match status" value="1"/>
</dbReference>
<sequence length="280" mass="28779">MTDVYGARSQSRGGAPSLPEVQMKQNCRNVRRMARALLVACAAGPVAAGAAPAQVTPVAMQAPAAHDAAAHATASPFTEDPARVAVERFLQQQAAGLPGKVSVQVAPPSGGRAPECIAPDPFLPAGASPWGRVSVGVRCGGERPWVRYMQARVSVLTDYYVAARALGAGEPVGQADVEVRQGDLGALPRAVITDPAQLAGAVTANRIAAGSPLRTDLLRKAIAVRQGQTVTVAVEGDAFQITSEGKVLADAATGTTVQVRLRNGQVVNGLVRSGDTVVLQ</sequence>
<dbReference type="SMART" id="SM00858">
    <property type="entry name" value="SAF"/>
    <property type="match status" value="1"/>
</dbReference>
<evidence type="ECO:0000313" key="7">
    <source>
        <dbReference type="Proteomes" id="UP000255505"/>
    </source>
</evidence>
<evidence type="ECO:0000259" key="5">
    <source>
        <dbReference type="SMART" id="SM00858"/>
    </source>
</evidence>
<organism evidence="6 7">
    <name type="scientific">Cupriavidus taiwanensis</name>
    <dbReference type="NCBI Taxonomy" id="164546"/>
    <lineage>
        <taxon>Bacteria</taxon>
        <taxon>Pseudomonadati</taxon>
        <taxon>Pseudomonadota</taxon>
        <taxon>Betaproteobacteria</taxon>
        <taxon>Burkholderiales</taxon>
        <taxon>Burkholderiaceae</taxon>
        <taxon>Cupriavidus</taxon>
    </lineage>
</organism>
<dbReference type="InterPro" id="IPR041231">
    <property type="entry name" value="FlgA_N"/>
</dbReference>
<dbReference type="Proteomes" id="UP000255505">
    <property type="component" value="Unassembled WGS sequence"/>
</dbReference>
<accession>A0A375I761</accession>
<protein>
    <submittedName>
        <fullName evidence="6">FlgA: Flagella basal body P-ring formation protein signal peptide</fullName>
    </submittedName>
</protein>
<dbReference type="InterPro" id="IPR013974">
    <property type="entry name" value="SAF"/>
</dbReference>
<feature type="domain" description="SAF" evidence="5">
    <location>
        <begin position="157"/>
        <end position="219"/>
    </location>
</feature>
<keyword evidence="6" id="KW-0282">Flagellum</keyword>
<dbReference type="Pfam" id="PF13144">
    <property type="entry name" value="ChapFlgA"/>
    <property type="match status" value="1"/>
</dbReference>
<dbReference type="Gene3D" id="3.90.1210.10">
    <property type="entry name" value="Antifreeze-like/N-acetylneuraminic acid synthase C-terminal domain"/>
    <property type="match status" value="1"/>
</dbReference>
<proteinExistence type="predicted"/>
<keyword evidence="3" id="KW-0574">Periplasm</keyword>
<gene>
    <name evidence="6" type="primary">flgA</name>
    <name evidence="6" type="ORF">CT19425_U630010</name>
</gene>
<evidence type="ECO:0000256" key="1">
    <source>
        <dbReference type="ARBA" id="ARBA00004418"/>
    </source>
</evidence>
<dbReference type="NCBIfam" id="TIGR03170">
    <property type="entry name" value="flgA_cterm"/>
    <property type="match status" value="1"/>
</dbReference>
<dbReference type="Gene3D" id="2.30.30.760">
    <property type="match status" value="1"/>
</dbReference>
<keyword evidence="6" id="KW-0966">Cell projection</keyword>
<dbReference type="CDD" id="cd11614">
    <property type="entry name" value="SAF_CpaB_FlgA_like"/>
    <property type="match status" value="1"/>
</dbReference>
<keyword evidence="2" id="KW-0732">Signal</keyword>
<keyword evidence="6" id="KW-0969">Cilium</keyword>
<evidence type="ECO:0000313" key="6">
    <source>
        <dbReference type="EMBL" id="SPK70656.1"/>
    </source>
</evidence>
<evidence type="ECO:0000256" key="3">
    <source>
        <dbReference type="ARBA" id="ARBA00022764"/>
    </source>
</evidence>
<dbReference type="EMBL" id="OOEF01000060">
    <property type="protein sequence ID" value="SPK70656.1"/>
    <property type="molecule type" value="Genomic_DNA"/>
</dbReference>
<dbReference type="GO" id="GO:0042597">
    <property type="term" value="C:periplasmic space"/>
    <property type="evidence" value="ECO:0007669"/>
    <property type="project" value="UniProtKB-SubCell"/>
</dbReference>
<reference evidence="6 7" key="1">
    <citation type="submission" date="2018-01" db="EMBL/GenBank/DDBJ databases">
        <authorList>
            <person name="Gaut B.S."/>
            <person name="Morton B.R."/>
            <person name="Clegg M.T."/>
            <person name="Duvall M.R."/>
        </authorList>
    </citation>
    <scope>NUCLEOTIDE SEQUENCE [LARGE SCALE GENOMIC DNA]</scope>
    <source>
        <strain evidence="6">Cupriavidus taiwanensis LMG 19425</strain>
    </source>
</reference>
<evidence type="ECO:0000256" key="4">
    <source>
        <dbReference type="SAM" id="MobiDB-lite"/>
    </source>
</evidence>